<protein>
    <submittedName>
        <fullName evidence="1">Uncharacterized protein</fullName>
    </submittedName>
</protein>
<dbReference type="EMBL" id="JAINUG010001310">
    <property type="protein sequence ID" value="KAJ8357926.1"/>
    <property type="molecule type" value="Genomic_DNA"/>
</dbReference>
<accession>A0AAD7VXV1</accession>
<proteinExistence type="predicted"/>
<gene>
    <name evidence="1" type="ORF">AAFF_G00055370</name>
</gene>
<evidence type="ECO:0000313" key="1">
    <source>
        <dbReference type="EMBL" id="KAJ8357926.1"/>
    </source>
</evidence>
<dbReference type="AlphaFoldDB" id="A0AAD7VXV1"/>
<organism evidence="1 2">
    <name type="scientific">Aldrovandia affinis</name>
    <dbReference type="NCBI Taxonomy" id="143900"/>
    <lineage>
        <taxon>Eukaryota</taxon>
        <taxon>Metazoa</taxon>
        <taxon>Chordata</taxon>
        <taxon>Craniata</taxon>
        <taxon>Vertebrata</taxon>
        <taxon>Euteleostomi</taxon>
        <taxon>Actinopterygii</taxon>
        <taxon>Neopterygii</taxon>
        <taxon>Teleostei</taxon>
        <taxon>Notacanthiformes</taxon>
        <taxon>Halosauridae</taxon>
        <taxon>Aldrovandia</taxon>
    </lineage>
</organism>
<dbReference type="Proteomes" id="UP001221898">
    <property type="component" value="Unassembled WGS sequence"/>
</dbReference>
<keyword evidence="2" id="KW-1185">Reference proteome</keyword>
<name>A0AAD7VXV1_9TELE</name>
<comment type="caution">
    <text evidence="1">The sequence shown here is derived from an EMBL/GenBank/DDBJ whole genome shotgun (WGS) entry which is preliminary data.</text>
</comment>
<evidence type="ECO:0000313" key="2">
    <source>
        <dbReference type="Proteomes" id="UP001221898"/>
    </source>
</evidence>
<sequence length="178" mass="19350">MRAISRPDGRDAEFLLDSVFISGFHFRRGARPGPDISGFTGSLLLDPCGPMRQGLGRLAARCACDSLRADLPLPPGGSWHLTRGCTSRAIRARIPSGAERSHSVTPGVWRAAPLVSRSACAVSRRTQQCDSRTILAALAVRLTADVSTAKDRGIHTASQEEEEQLSIPPPFYEWRFPL</sequence>
<reference evidence="1" key="1">
    <citation type="journal article" date="2023" name="Science">
        <title>Genome structures resolve the early diversification of teleost fishes.</title>
        <authorList>
            <person name="Parey E."/>
            <person name="Louis A."/>
            <person name="Montfort J."/>
            <person name="Bouchez O."/>
            <person name="Roques C."/>
            <person name="Iampietro C."/>
            <person name="Lluch J."/>
            <person name="Castinel A."/>
            <person name="Donnadieu C."/>
            <person name="Desvignes T."/>
            <person name="Floi Bucao C."/>
            <person name="Jouanno E."/>
            <person name="Wen M."/>
            <person name="Mejri S."/>
            <person name="Dirks R."/>
            <person name="Jansen H."/>
            <person name="Henkel C."/>
            <person name="Chen W.J."/>
            <person name="Zahm M."/>
            <person name="Cabau C."/>
            <person name="Klopp C."/>
            <person name="Thompson A.W."/>
            <person name="Robinson-Rechavi M."/>
            <person name="Braasch I."/>
            <person name="Lecointre G."/>
            <person name="Bobe J."/>
            <person name="Postlethwait J.H."/>
            <person name="Berthelot C."/>
            <person name="Roest Crollius H."/>
            <person name="Guiguen Y."/>
        </authorList>
    </citation>
    <scope>NUCLEOTIDE SEQUENCE</scope>
    <source>
        <strain evidence="1">NC1722</strain>
    </source>
</reference>